<evidence type="ECO:0000256" key="1">
    <source>
        <dbReference type="ARBA" id="ARBA00009333"/>
    </source>
</evidence>
<evidence type="ECO:0000256" key="3">
    <source>
        <dbReference type="ARBA" id="ARBA00022827"/>
    </source>
</evidence>
<comment type="subunit">
    <text evidence="7">Homodimer.</text>
</comment>
<evidence type="ECO:0000313" key="11">
    <source>
        <dbReference type="Proteomes" id="UP000308901"/>
    </source>
</evidence>
<organism evidence="10 11">
    <name type="scientific">Arcobacter arenosus</name>
    <dbReference type="NCBI Taxonomy" id="2576037"/>
    <lineage>
        <taxon>Bacteria</taxon>
        <taxon>Pseudomonadati</taxon>
        <taxon>Campylobacterota</taxon>
        <taxon>Epsilonproteobacteria</taxon>
        <taxon>Campylobacterales</taxon>
        <taxon>Arcobacteraceae</taxon>
        <taxon>Arcobacter</taxon>
    </lineage>
</organism>
<dbReference type="PROSITE" id="PS00573">
    <property type="entry name" value="PYRIDINE_REDOX_2"/>
    <property type="match status" value="1"/>
</dbReference>
<dbReference type="PRINTS" id="PR00469">
    <property type="entry name" value="PNDRDTASEII"/>
</dbReference>
<dbReference type="RefSeq" id="WP_138151667.1">
    <property type="nucleotide sequence ID" value="NZ_VANU01000001.1"/>
</dbReference>
<protein>
    <recommendedName>
        <fullName evidence="7">Thioredoxin reductase</fullName>
        <ecNumber evidence="7">1.8.1.9</ecNumber>
    </recommendedName>
</protein>
<dbReference type="GO" id="GO:0005737">
    <property type="term" value="C:cytoplasm"/>
    <property type="evidence" value="ECO:0007669"/>
    <property type="project" value="InterPro"/>
</dbReference>
<gene>
    <name evidence="10" type="primary">trxB</name>
    <name evidence="10" type="ORF">FDK22_04365</name>
</gene>
<dbReference type="Gene3D" id="3.50.50.60">
    <property type="entry name" value="FAD/NAD(P)-binding domain"/>
    <property type="match status" value="2"/>
</dbReference>
<evidence type="ECO:0000256" key="8">
    <source>
        <dbReference type="RuleBase" id="RU003881"/>
    </source>
</evidence>
<name>A0A5R8Y6P8_9BACT</name>
<dbReference type="EC" id="1.8.1.9" evidence="7"/>
<dbReference type="Proteomes" id="UP000308901">
    <property type="component" value="Unassembled WGS sequence"/>
</dbReference>
<dbReference type="PANTHER" id="PTHR48105">
    <property type="entry name" value="THIOREDOXIN REDUCTASE 1-RELATED-RELATED"/>
    <property type="match status" value="1"/>
</dbReference>
<dbReference type="InterPro" id="IPR023753">
    <property type="entry name" value="FAD/NAD-binding_dom"/>
</dbReference>
<dbReference type="NCBIfam" id="TIGR01292">
    <property type="entry name" value="TRX_reduct"/>
    <property type="match status" value="1"/>
</dbReference>
<evidence type="ECO:0000256" key="4">
    <source>
        <dbReference type="ARBA" id="ARBA00023002"/>
    </source>
</evidence>
<keyword evidence="8" id="KW-0521">NADP</keyword>
<evidence type="ECO:0000256" key="7">
    <source>
        <dbReference type="RuleBase" id="RU003880"/>
    </source>
</evidence>
<keyword evidence="5" id="KW-1015">Disulfide bond</keyword>
<comment type="catalytic activity">
    <reaction evidence="7">
        <text>[thioredoxin]-dithiol + NADP(+) = [thioredoxin]-disulfide + NADPH + H(+)</text>
        <dbReference type="Rhea" id="RHEA:20345"/>
        <dbReference type="Rhea" id="RHEA-COMP:10698"/>
        <dbReference type="Rhea" id="RHEA-COMP:10700"/>
        <dbReference type="ChEBI" id="CHEBI:15378"/>
        <dbReference type="ChEBI" id="CHEBI:29950"/>
        <dbReference type="ChEBI" id="CHEBI:50058"/>
        <dbReference type="ChEBI" id="CHEBI:57783"/>
        <dbReference type="ChEBI" id="CHEBI:58349"/>
        <dbReference type="EC" id="1.8.1.9"/>
    </reaction>
</comment>
<keyword evidence="2 7" id="KW-0285">Flavoprotein</keyword>
<keyword evidence="4 7" id="KW-0560">Oxidoreductase</keyword>
<accession>A0A5R8Y6P8</accession>
<dbReference type="InterPro" id="IPR008255">
    <property type="entry name" value="Pyr_nucl-diS_OxRdtase_2_AS"/>
</dbReference>
<keyword evidence="11" id="KW-1185">Reference proteome</keyword>
<reference evidence="10 11" key="1">
    <citation type="submission" date="2019-05" db="EMBL/GenBank/DDBJ databases">
        <title>Arcobacter sp. nov., isolated from sea sediment.</title>
        <authorList>
            <person name="Kim W."/>
        </authorList>
    </citation>
    <scope>NUCLEOTIDE SEQUENCE [LARGE SCALE GENOMIC DNA]</scope>
    <source>
        <strain evidence="10 11">CAU 1517</strain>
    </source>
</reference>
<dbReference type="OrthoDB" id="9806179at2"/>
<dbReference type="PRINTS" id="PR00368">
    <property type="entry name" value="FADPNR"/>
</dbReference>
<proteinExistence type="inferred from homology"/>
<evidence type="ECO:0000259" key="9">
    <source>
        <dbReference type="Pfam" id="PF07992"/>
    </source>
</evidence>
<evidence type="ECO:0000256" key="2">
    <source>
        <dbReference type="ARBA" id="ARBA00022630"/>
    </source>
</evidence>
<keyword evidence="6 7" id="KW-0676">Redox-active center</keyword>
<dbReference type="InterPro" id="IPR005982">
    <property type="entry name" value="Thioredox_Rdtase"/>
</dbReference>
<dbReference type="Pfam" id="PF07992">
    <property type="entry name" value="Pyr_redox_2"/>
    <property type="match status" value="1"/>
</dbReference>
<sequence length="309" mass="33030">MLDLAIIGGGPAGLTAGLYATRGGLKNVTMFEMGMPGGQITGSSEIENYPGQGEIMSGMDLMANWPEQAMKFGLKHEMNQVSNVVKEGDIFKVTTADGNIQEAKTVLLATGSVPRRAGFKGENEFFGRGISTCATCDGFFYKGKEVAVIGGGDSAIEEAVYLSKICSKVYLVHRRDTYRAAPSTIEHMKACENIEEVTNVMVEEVYGDAMGVTGLKVKNRETEEIRDLPVPGVFVFVGRDVLNEPIKQEDGSFLCDVNEQGEVIVDLKMKTSTPGLYAAGDVRIDAAKQVVCAAGDGATAAVNIIEYIG</sequence>
<evidence type="ECO:0000256" key="5">
    <source>
        <dbReference type="ARBA" id="ARBA00023157"/>
    </source>
</evidence>
<evidence type="ECO:0000313" key="10">
    <source>
        <dbReference type="EMBL" id="TLP41263.1"/>
    </source>
</evidence>
<feature type="domain" description="FAD/NAD(P)-binding" evidence="9">
    <location>
        <begin position="3"/>
        <end position="297"/>
    </location>
</feature>
<dbReference type="GO" id="GO:0019430">
    <property type="term" value="P:removal of superoxide radicals"/>
    <property type="evidence" value="ECO:0007669"/>
    <property type="project" value="UniProtKB-UniRule"/>
</dbReference>
<dbReference type="AlphaFoldDB" id="A0A5R8Y6P8"/>
<dbReference type="SUPFAM" id="SSF51905">
    <property type="entry name" value="FAD/NAD(P)-binding domain"/>
    <property type="match status" value="1"/>
</dbReference>
<evidence type="ECO:0000256" key="6">
    <source>
        <dbReference type="ARBA" id="ARBA00023284"/>
    </source>
</evidence>
<dbReference type="GO" id="GO:0004791">
    <property type="term" value="F:thioredoxin-disulfide reductase (NADPH) activity"/>
    <property type="evidence" value="ECO:0007669"/>
    <property type="project" value="UniProtKB-UniRule"/>
</dbReference>
<comment type="cofactor">
    <cofactor evidence="8">
        <name>FAD</name>
        <dbReference type="ChEBI" id="CHEBI:57692"/>
    </cofactor>
    <text evidence="8">Binds 1 FAD per subunit.</text>
</comment>
<keyword evidence="3 7" id="KW-0274">FAD</keyword>
<dbReference type="EMBL" id="VANU01000001">
    <property type="protein sequence ID" value="TLP41263.1"/>
    <property type="molecule type" value="Genomic_DNA"/>
</dbReference>
<comment type="caution">
    <text evidence="10">The sequence shown here is derived from an EMBL/GenBank/DDBJ whole genome shotgun (WGS) entry which is preliminary data.</text>
</comment>
<dbReference type="InterPro" id="IPR036188">
    <property type="entry name" value="FAD/NAD-bd_sf"/>
</dbReference>
<dbReference type="InterPro" id="IPR050097">
    <property type="entry name" value="Ferredoxin-NADP_redctase_2"/>
</dbReference>
<comment type="similarity">
    <text evidence="1 7">Belongs to the class-II pyridine nucleotide-disulfide oxidoreductase family.</text>
</comment>